<feature type="binding site" evidence="5">
    <location>
        <position position="88"/>
    </location>
    <ligand>
        <name>Zn(2+)</name>
        <dbReference type="ChEBI" id="CHEBI:29105"/>
    </ligand>
</feature>
<proteinExistence type="inferred from homology"/>
<comment type="similarity">
    <text evidence="1 5">Belongs to the HypA/HybF family.</text>
</comment>
<dbReference type="Pfam" id="PF01155">
    <property type="entry name" value="HypA"/>
    <property type="match status" value="1"/>
</dbReference>
<dbReference type="STRING" id="28042.GU90_07285"/>
<organism evidence="6 7">
    <name type="scientific">Saccharopolyspora rectivirgula</name>
    <dbReference type="NCBI Taxonomy" id="28042"/>
    <lineage>
        <taxon>Bacteria</taxon>
        <taxon>Bacillati</taxon>
        <taxon>Actinomycetota</taxon>
        <taxon>Actinomycetes</taxon>
        <taxon>Pseudonocardiales</taxon>
        <taxon>Pseudonocardiaceae</taxon>
        <taxon>Saccharopolyspora</taxon>
    </lineage>
</organism>
<evidence type="ECO:0000256" key="4">
    <source>
        <dbReference type="ARBA" id="ARBA00022833"/>
    </source>
</evidence>
<dbReference type="Gene3D" id="3.30.2320.80">
    <property type="match status" value="1"/>
</dbReference>
<feature type="binding site" evidence="5">
    <location>
        <position position="2"/>
    </location>
    <ligand>
        <name>Ni(2+)</name>
        <dbReference type="ChEBI" id="CHEBI:49786"/>
    </ligand>
</feature>
<dbReference type="RefSeq" id="WP_029722545.1">
    <property type="nucleotide sequence ID" value="NZ_JAJUIW010000006.1"/>
</dbReference>
<name>A0A073B038_9PSEU</name>
<evidence type="ECO:0000256" key="5">
    <source>
        <dbReference type="HAMAP-Rule" id="MF_00213"/>
    </source>
</evidence>
<sequence length="109" mass="11552">MHELSVTQSIVDAVLHAVPDGEIKGVHLEIGKLSGVVPDAVRFCFEIVAADSRLQGADLEITEPSGRGRCRSCGAEFEIDDFIVLCSCGSADVAVLSGQELRIKAVEVV</sequence>
<feature type="binding site" evidence="5">
    <location>
        <position position="73"/>
    </location>
    <ligand>
        <name>Zn(2+)</name>
        <dbReference type="ChEBI" id="CHEBI:29105"/>
    </ligand>
</feature>
<keyword evidence="4 5" id="KW-0862">Zinc</keyword>
<evidence type="ECO:0000256" key="2">
    <source>
        <dbReference type="ARBA" id="ARBA00022596"/>
    </source>
</evidence>
<feature type="binding site" evidence="5">
    <location>
        <position position="70"/>
    </location>
    <ligand>
        <name>Zn(2+)</name>
        <dbReference type="ChEBI" id="CHEBI:29105"/>
    </ligand>
</feature>
<dbReference type="InterPro" id="IPR000688">
    <property type="entry name" value="HypA/HybF"/>
</dbReference>
<keyword evidence="2 5" id="KW-0533">Nickel</keyword>
<evidence type="ECO:0000256" key="1">
    <source>
        <dbReference type="ARBA" id="ARBA00010748"/>
    </source>
</evidence>
<dbReference type="GO" id="GO:0051604">
    <property type="term" value="P:protein maturation"/>
    <property type="evidence" value="ECO:0007669"/>
    <property type="project" value="InterPro"/>
</dbReference>
<dbReference type="PANTHER" id="PTHR34535:SF3">
    <property type="entry name" value="HYDROGENASE MATURATION FACTOR HYPA"/>
    <property type="match status" value="1"/>
</dbReference>
<comment type="function">
    <text evidence="5">Involved in the maturation of [NiFe] hydrogenases. Required for nickel insertion into the metal center of the hydrogenase.</text>
</comment>
<keyword evidence="7" id="KW-1185">Reference proteome</keyword>
<dbReference type="Proteomes" id="UP000031419">
    <property type="component" value="Unassembled WGS sequence"/>
</dbReference>
<reference evidence="6 7" key="1">
    <citation type="submission" date="2014-06" db="EMBL/GenBank/DDBJ databases">
        <title>Saccharopolyspora rectivirgula DSM-43113 Genome sequencing.</title>
        <authorList>
            <person name="Barrera C."/>
            <person name="Millon L."/>
            <person name="Rognon B."/>
            <person name="Zaugg C."/>
            <person name="Monod M."/>
        </authorList>
    </citation>
    <scope>NUCLEOTIDE SEQUENCE [LARGE SCALE GENOMIC DNA]</scope>
    <source>
        <strain evidence="6 7">DSM 43113</strain>
    </source>
</reference>
<dbReference type="InterPro" id="IPR020538">
    <property type="entry name" value="Hydgase_Ni_incorp_HypA/HybF_CS"/>
</dbReference>
<dbReference type="PANTHER" id="PTHR34535">
    <property type="entry name" value="HYDROGENASE MATURATION FACTOR HYPA"/>
    <property type="match status" value="1"/>
</dbReference>
<dbReference type="GO" id="GO:0008270">
    <property type="term" value="F:zinc ion binding"/>
    <property type="evidence" value="ECO:0007669"/>
    <property type="project" value="UniProtKB-UniRule"/>
</dbReference>
<keyword evidence="3 5" id="KW-0479">Metal-binding</keyword>
<evidence type="ECO:0000256" key="3">
    <source>
        <dbReference type="ARBA" id="ARBA00022723"/>
    </source>
</evidence>
<dbReference type="PIRSF" id="PIRSF004761">
    <property type="entry name" value="Hydrgn_mat_HypA"/>
    <property type="match status" value="1"/>
</dbReference>
<protein>
    <recommendedName>
        <fullName evidence="5">Hydrogenase maturation factor HypA</fullName>
    </recommendedName>
</protein>
<dbReference type="AlphaFoldDB" id="A0A073B038"/>
<dbReference type="GO" id="GO:0016151">
    <property type="term" value="F:nickel cation binding"/>
    <property type="evidence" value="ECO:0007669"/>
    <property type="project" value="UniProtKB-UniRule"/>
</dbReference>
<evidence type="ECO:0000313" key="6">
    <source>
        <dbReference type="EMBL" id="KEI45000.1"/>
    </source>
</evidence>
<accession>A0A073B038</accession>
<comment type="caution">
    <text evidence="6">The sequence shown here is derived from an EMBL/GenBank/DDBJ whole genome shotgun (WGS) entry which is preliminary data.</text>
</comment>
<dbReference type="HAMAP" id="MF_00213">
    <property type="entry name" value="HypA_HybF"/>
    <property type="match status" value="1"/>
</dbReference>
<evidence type="ECO:0000313" key="7">
    <source>
        <dbReference type="Proteomes" id="UP000031419"/>
    </source>
</evidence>
<dbReference type="eggNOG" id="COG0375">
    <property type="taxonomic scope" value="Bacteria"/>
</dbReference>
<dbReference type="EMBL" id="JNVU01000017">
    <property type="protein sequence ID" value="KEI45000.1"/>
    <property type="molecule type" value="Genomic_DNA"/>
</dbReference>
<feature type="binding site" evidence="5">
    <location>
        <position position="86"/>
    </location>
    <ligand>
        <name>Zn(2+)</name>
        <dbReference type="ChEBI" id="CHEBI:29105"/>
    </ligand>
</feature>
<dbReference type="PROSITE" id="PS01249">
    <property type="entry name" value="HYPA"/>
    <property type="match status" value="1"/>
</dbReference>
<dbReference type="OrthoDB" id="288014at2"/>
<gene>
    <name evidence="5" type="primary">hypA</name>
    <name evidence="6" type="ORF">GU90_07285</name>
</gene>